<feature type="transmembrane region" description="Helical" evidence="16">
    <location>
        <begin position="15"/>
        <end position="34"/>
    </location>
</feature>
<dbReference type="GO" id="GO:0004497">
    <property type="term" value="F:monooxygenase activity"/>
    <property type="evidence" value="ECO:0007669"/>
    <property type="project" value="UniProtKB-KW"/>
</dbReference>
<evidence type="ECO:0000256" key="14">
    <source>
        <dbReference type="PIRSR" id="PIRSR602403-1"/>
    </source>
</evidence>
<evidence type="ECO:0000256" key="9">
    <source>
        <dbReference type="ARBA" id="ARBA00022848"/>
    </source>
</evidence>
<dbReference type="SUPFAM" id="SSF48264">
    <property type="entry name" value="Cytochrome P450"/>
    <property type="match status" value="1"/>
</dbReference>
<keyword evidence="8" id="KW-0256">Endoplasmic reticulum</keyword>
<comment type="similarity">
    <text evidence="5 15">Belongs to the cytochrome P450 family.</text>
</comment>
<dbReference type="GO" id="GO:0020037">
    <property type="term" value="F:heme binding"/>
    <property type="evidence" value="ECO:0007669"/>
    <property type="project" value="InterPro"/>
</dbReference>
<protein>
    <recommendedName>
        <fullName evidence="18">Cytochrome P450</fullName>
    </recommendedName>
</protein>
<feature type="binding site" description="axial binding residue" evidence="14">
    <location>
        <position position="464"/>
    </location>
    <ligand>
        <name>heme</name>
        <dbReference type="ChEBI" id="CHEBI:30413"/>
    </ligand>
    <ligandPart>
        <name>Fe</name>
        <dbReference type="ChEBI" id="CHEBI:18248"/>
    </ligandPart>
</feature>
<dbReference type="EMBL" id="GEDC01023566">
    <property type="protein sequence ID" value="JAS13732.1"/>
    <property type="molecule type" value="Transcribed_RNA"/>
</dbReference>
<dbReference type="Gene3D" id="1.10.630.10">
    <property type="entry name" value="Cytochrome P450"/>
    <property type="match status" value="1"/>
</dbReference>
<comment type="function">
    <text evidence="2">May be involved in the metabolism of insect hormones and in the breakdown of synthetic insecticides.</text>
</comment>
<dbReference type="InterPro" id="IPR036396">
    <property type="entry name" value="Cyt_P450_sf"/>
</dbReference>
<evidence type="ECO:0000256" key="13">
    <source>
        <dbReference type="ARBA" id="ARBA00023136"/>
    </source>
</evidence>
<comment type="cofactor">
    <cofactor evidence="1 14">
        <name>heme</name>
        <dbReference type="ChEBI" id="CHEBI:30413"/>
    </cofactor>
</comment>
<dbReference type="InterPro" id="IPR017972">
    <property type="entry name" value="Cyt_P450_CS"/>
</dbReference>
<dbReference type="InterPro" id="IPR002403">
    <property type="entry name" value="Cyt_P450_E_grp-IV"/>
</dbReference>
<evidence type="ECO:0000256" key="6">
    <source>
        <dbReference type="ARBA" id="ARBA00022617"/>
    </source>
</evidence>
<dbReference type="InterPro" id="IPR001128">
    <property type="entry name" value="Cyt_P450"/>
</dbReference>
<evidence type="ECO:0000256" key="15">
    <source>
        <dbReference type="RuleBase" id="RU000461"/>
    </source>
</evidence>
<evidence type="ECO:0000256" key="5">
    <source>
        <dbReference type="ARBA" id="ARBA00010617"/>
    </source>
</evidence>
<evidence type="ECO:0000256" key="12">
    <source>
        <dbReference type="ARBA" id="ARBA00023033"/>
    </source>
</evidence>
<dbReference type="PRINTS" id="PR00385">
    <property type="entry name" value="P450"/>
</dbReference>
<keyword evidence="13 16" id="KW-0472">Membrane</keyword>
<keyword evidence="11 14" id="KW-0408">Iron</keyword>
<keyword evidence="10 15" id="KW-0560">Oxidoreductase</keyword>
<dbReference type="InterPro" id="IPR050196">
    <property type="entry name" value="Cytochrome_P450_Monoox"/>
</dbReference>
<gene>
    <name evidence="17" type="ORF">g.44065</name>
</gene>
<name>A0A1B6CJZ9_9HEMI</name>
<comment type="subcellular location">
    <subcellularLocation>
        <location evidence="4">Endoplasmic reticulum membrane</location>
        <topology evidence="4">Peripheral membrane protein</topology>
    </subcellularLocation>
    <subcellularLocation>
        <location evidence="3">Microsome membrane</location>
        <topology evidence="3">Peripheral membrane protein</topology>
    </subcellularLocation>
</comment>
<reference evidence="17" key="1">
    <citation type="submission" date="2015-12" db="EMBL/GenBank/DDBJ databases">
        <title>De novo transcriptome assembly of four potential Pierce s Disease insect vectors from Arizona vineyards.</title>
        <authorList>
            <person name="Tassone E.E."/>
        </authorList>
    </citation>
    <scope>NUCLEOTIDE SEQUENCE</scope>
</reference>
<keyword evidence="16" id="KW-1133">Transmembrane helix</keyword>
<dbReference type="GO" id="GO:0005506">
    <property type="term" value="F:iron ion binding"/>
    <property type="evidence" value="ECO:0007669"/>
    <property type="project" value="InterPro"/>
</dbReference>
<dbReference type="PRINTS" id="PR00465">
    <property type="entry name" value="EP450IV"/>
</dbReference>
<evidence type="ECO:0000256" key="11">
    <source>
        <dbReference type="ARBA" id="ARBA00023004"/>
    </source>
</evidence>
<dbReference type="PANTHER" id="PTHR24291:SF189">
    <property type="entry name" value="CYTOCHROME P450 4C3-RELATED"/>
    <property type="match status" value="1"/>
</dbReference>
<dbReference type="Pfam" id="PF00067">
    <property type="entry name" value="p450"/>
    <property type="match status" value="1"/>
</dbReference>
<evidence type="ECO:0000256" key="2">
    <source>
        <dbReference type="ARBA" id="ARBA00003690"/>
    </source>
</evidence>
<evidence type="ECO:0000256" key="10">
    <source>
        <dbReference type="ARBA" id="ARBA00023002"/>
    </source>
</evidence>
<evidence type="ECO:0000256" key="7">
    <source>
        <dbReference type="ARBA" id="ARBA00022723"/>
    </source>
</evidence>
<sequence length="547" mass="63463">MIYNSVSDLIFSNGLVTLFLLVLIIMALAAYVHVKYYVYDKRFMDLASRIPGPRWYPFIGTAYVFDRDVKENMKNIVQLTTVYPNVSRYWIGPSLYICIQDPKDIEKILSNNSLIWKSDAYDFVKPTLGNGLITGSGEEWKRHRKVLRPTFCFQILKNYLTVFNDKFRILSGVLESEMDKGIIDAYPYILNCVTDILWGTLLSTERNEQVQLKGSTSYFAHCVVEAATICVSRMFKPWLYSDTMFALSPEGRHNEKYKAFALNLIKEVIARKRHERKLEQKRAKNEEIGDKKVLGFLDYVLDHFEEINFSDEDLIIETSTIVATGIDTTSVTIAMMLAVLSRRFDIQEKLVEEIDQVMGSLEDQPLTFENLQNLTYLDRVLKETMRVLPTVPYIARKVTEEIDLPSGYKIPMGCSVALMFFRLHRNPDYFPNPEIFDPDNFLQERISARSSYSYCPFSAGVRDCIGKKFAIYQVKISIVYILRKFWIIPSDRKIFLESKFNLNPCDGIYVGFRKRTPARPKVPGMDKMSKRLETNVEYLNVLFKNSY</sequence>
<evidence type="ECO:0000256" key="16">
    <source>
        <dbReference type="SAM" id="Phobius"/>
    </source>
</evidence>
<keyword evidence="12 15" id="KW-0503">Monooxygenase</keyword>
<accession>A0A1B6CJZ9</accession>
<keyword evidence="16" id="KW-0812">Transmembrane</keyword>
<proteinExistence type="inferred from homology"/>
<evidence type="ECO:0000313" key="17">
    <source>
        <dbReference type="EMBL" id="JAS13732.1"/>
    </source>
</evidence>
<evidence type="ECO:0000256" key="3">
    <source>
        <dbReference type="ARBA" id="ARBA00004174"/>
    </source>
</evidence>
<organism evidence="17">
    <name type="scientific">Clastoptera arizonana</name>
    <name type="common">Arizona spittle bug</name>
    <dbReference type="NCBI Taxonomy" id="38151"/>
    <lineage>
        <taxon>Eukaryota</taxon>
        <taxon>Metazoa</taxon>
        <taxon>Ecdysozoa</taxon>
        <taxon>Arthropoda</taxon>
        <taxon>Hexapoda</taxon>
        <taxon>Insecta</taxon>
        <taxon>Pterygota</taxon>
        <taxon>Neoptera</taxon>
        <taxon>Paraneoptera</taxon>
        <taxon>Hemiptera</taxon>
        <taxon>Auchenorrhyncha</taxon>
        <taxon>Cercopoidea</taxon>
        <taxon>Clastopteridae</taxon>
        <taxon>Clastoptera</taxon>
    </lineage>
</organism>
<keyword evidence="7 14" id="KW-0479">Metal-binding</keyword>
<evidence type="ECO:0000256" key="1">
    <source>
        <dbReference type="ARBA" id="ARBA00001971"/>
    </source>
</evidence>
<evidence type="ECO:0008006" key="18">
    <source>
        <dbReference type="Google" id="ProtNLM"/>
    </source>
</evidence>
<dbReference type="GO" id="GO:0016705">
    <property type="term" value="F:oxidoreductase activity, acting on paired donors, with incorporation or reduction of molecular oxygen"/>
    <property type="evidence" value="ECO:0007669"/>
    <property type="project" value="InterPro"/>
</dbReference>
<dbReference type="PROSITE" id="PS00086">
    <property type="entry name" value="CYTOCHROME_P450"/>
    <property type="match status" value="1"/>
</dbReference>
<dbReference type="AlphaFoldDB" id="A0A1B6CJZ9"/>
<dbReference type="PANTHER" id="PTHR24291">
    <property type="entry name" value="CYTOCHROME P450 FAMILY 4"/>
    <property type="match status" value="1"/>
</dbReference>
<evidence type="ECO:0000256" key="4">
    <source>
        <dbReference type="ARBA" id="ARBA00004406"/>
    </source>
</evidence>
<keyword evidence="6 14" id="KW-0349">Heme</keyword>
<dbReference type="CDD" id="cd20628">
    <property type="entry name" value="CYP4"/>
    <property type="match status" value="1"/>
</dbReference>
<evidence type="ECO:0000256" key="8">
    <source>
        <dbReference type="ARBA" id="ARBA00022824"/>
    </source>
</evidence>
<keyword evidence="9" id="KW-0492">Microsome</keyword>
<dbReference type="GO" id="GO:0005789">
    <property type="term" value="C:endoplasmic reticulum membrane"/>
    <property type="evidence" value="ECO:0007669"/>
    <property type="project" value="UniProtKB-SubCell"/>
</dbReference>